<evidence type="ECO:0000256" key="1">
    <source>
        <dbReference type="SAM" id="SignalP"/>
    </source>
</evidence>
<dbReference type="InterPro" id="IPR008964">
    <property type="entry name" value="Invasin/intimin_cell_adhesion"/>
</dbReference>
<accession>A0A6J4II07</accession>
<protein>
    <recommendedName>
        <fullName evidence="2">DM13 domain-containing protein</fullName>
    </recommendedName>
</protein>
<evidence type="ECO:0000313" key="3">
    <source>
        <dbReference type="EMBL" id="CAA9252995.1"/>
    </source>
</evidence>
<evidence type="ECO:0000259" key="2">
    <source>
        <dbReference type="PROSITE" id="PS51549"/>
    </source>
</evidence>
<dbReference type="InterPro" id="IPR003343">
    <property type="entry name" value="Big_2"/>
</dbReference>
<keyword evidence="1" id="KW-0732">Signal</keyword>
<sequence>MNGPTFRKKAMKPLLAFLFLALLLPACTGTDRVDDPTVGQRIDVTMQQVALQPGQNARLAASYYDPYGIARQVSLNWTSSNPQVASVDGSGLVLANGPGQAVVRASFGELMGPPVNVNVIGDENGVASVTVAAPRASLNVGEVISLTAAVQNIRGETLTGKPIEWFSENAAILRVDANGQATALAGGVAAVHAKVNGVKSNSVDLTVGADRTGSFVPAGGYAASGTAMLRTENGQVILDLGANFRTSFALGTYIYLANATNAGTVRSSGLEVAQITTNGAQTFNISALNRNVGPFDYRYVVILCKPATVTFGYADLN</sequence>
<organism evidence="3">
    <name type="scientific">uncultured Cytophagales bacterium</name>
    <dbReference type="NCBI Taxonomy" id="158755"/>
    <lineage>
        <taxon>Bacteria</taxon>
        <taxon>Pseudomonadati</taxon>
        <taxon>Bacteroidota</taxon>
        <taxon>Sphingobacteriia</taxon>
        <taxon>Sphingobacteriales</taxon>
        <taxon>environmental samples</taxon>
    </lineage>
</organism>
<dbReference type="SUPFAM" id="SSF49373">
    <property type="entry name" value="Invasin/intimin cell-adhesion fragments"/>
    <property type="match status" value="2"/>
</dbReference>
<feature type="signal peptide" evidence="1">
    <location>
        <begin position="1"/>
        <end position="28"/>
    </location>
</feature>
<dbReference type="InterPro" id="IPR019545">
    <property type="entry name" value="DM13_domain"/>
</dbReference>
<dbReference type="SMART" id="SM00635">
    <property type="entry name" value="BID_2"/>
    <property type="match status" value="2"/>
</dbReference>
<dbReference type="Pfam" id="PF02368">
    <property type="entry name" value="Big_2"/>
    <property type="match status" value="2"/>
</dbReference>
<proteinExistence type="predicted"/>
<dbReference type="PROSITE" id="PS51549">
    <property type="entry name" value="DM13"/>
    <property type="match status" value="1"/>
</dbReference>
<name>A0A6J4II07_9SPHI</name>
<dbReference type="Gene3D" id="2.60.40.1080">
    <property type="match status" value="2"/>
</dbReference>
<gene>
    <name evidence="3" type="ORF">AVDCRST_MAG56-2078</name>
</gene>
<reference evidence="3" key="1">
    <citation type="submission" date="2020-02" db="EMBL/GenBank/DDBJ databases">
        <authorList>
            <person name="Meier V. D."/>
        </authorList>
    </citation>
    <scope>NUCLEOTIDE SEQUENCE</scope>
    <source>
        <strain evidence="3">AVDCRST_MAG56</strain>
    </source>
</reference>
<dbReference type="AlphaFoldDB" id="A0A6J4II07"/>
<dbReference type="EMBL" id="CADCTQ010000186">
    <property type="protein sequence ID" value="CAA9252995.1"/>
    <property type="molecule type" value="Genomic_DNA"/>
</dbReference>
<feature type="domain" description="DM13" evidence="2">
    <location>
        <begin position="213"/>
        <end position="317"/>
    </location>
</feature>
<feature type="chain" id="PRO_5026670644" description="DM13 domain-containing protein" evidence="1">
    <location>
        <begin position="29"/>
        <end position="317"/>
    </location>
</feature>